<dbReference type="OrthoDB" id="2054446at2"/>
<dbReference type="Proteomes" id="UP000260828">
    <property type="component" value="Unassembled WGS sequence"/>
</dbReference>
<reference evidence="4 6" key="1">
    <citation type="submission" date="2015-09" db="EMBL/GenBank/DDBJ databases">
        <authorList>
            <consortium name="Pathogen Informatics"/>
        </authorList>
    </citation>
    <scope>NUCLEOTIDE SEQUENCE [LARGE SCALE GENOMIC DNA]</scope>
    <source>
        <strain evidence="4 6">2789STDY5834939</strain>
    </source>
</reference>
<evidence type="ECO:0000313" key="5">
    <source>
        <dbReference type="EMBL" id="RGE67351.1"/>
    </source>
</evidence>
<evidence type="ECO:0000313" key="7">
    <source>
        <dbReference type="Proteomes" id="UP000260828"/>
    </source>
</evidence>
<dbReference type="EMBL" id="CZBE01000010">
    <property type="protein sequence ID" value="CUP69978.1"/>
    <property type="molecule type" value="Genomic_DNA"/>
</dbReference>
<dbReference type="InterPro" id="IPR017900">
    <property type="entry name" value="4Fe4S_Fe_S_CS"/>
</dbReference>
<dbReference type="RefSeq" id="WP_006874025.1">
    <property type="nucleotide sequence ID" value="NZ_CABIWA010000008.1"/>
</dbReference>
<evidence type="ECO:0000256" key="3">
    <source>
        <dbReference type="ARBA" id="ARBA00023014"/>
    </source>
</evidence>
<protein>
    <submittedName>
        <fullName evidence="4">Uncharacterized protein</fullName>
    </submittedName>
</protein>
<evidence type="ECO:0000256" key="2">
    <source>
        <dbReference type="ARBA" id="ARBA00023004"/>
    </source>
</evidence>
<dbReference type="AlphaFoldDB" id="A0A174QG84"/>
<dbReference type="EMBL" id="QVME01000005">
    <property type="protein sequence ID" value="RGE67351.1"/>
    <property type="molecule type" value="Genomic_DNA"/>
</dbReference>
<dbReference type="PROSITE" id="PS00198">
    <property type="entry name" value="4FE4S_FER_1"/>
    <property type="match status" value="1"/>
</dbReference>
<evidence type="ECO:0000256" key="1">
    <source>
        <dbReference type="ARBA" id="ARBA00022723"/>
    </source>
</evidence>
<dbReference type="GO" id="GO:0051536">
    <property type="term" value="F:iron-sulfur cluster binding"/>
    <property type="evidence" value="ECO:0007669"/>
    <property type="project" value="UniProtKB-KW"/>
</dbReference>
<dbReference type="GeneID" id="72462767"/>
<keyword evidence="2" id="KW-0408">Iron</keyword>
<name>A0A174QG84_9FIRM</name>
<gene>
    <name evidence="5" type="ORF">DXC40_11170</name>
    <name evidence="4" type="ORF">ERS852551_01647</name>
</gene>
<organism evidence="4 6">
    <name type="scientific">Anaerotruncus colihominis</name>
    <dbReference type="NCBI Taxonomy" id="169435"/>
    <lineage>
        <taxon>Bacteria</taxon>
        <taxon>Bacillati</taxon>
        <taxon>Bacillota</taxon>
        <taxon>Clostridia</taxon>
        <taxon>Eubacteriales</taxon>
        <taxon>Oscillospiraceae</taxon>
        <taxon>Anaerotruncus</taxon>
    </lineage>
</organism>
<reference evidence="5 7" key="2">
    <citation type="submission" date="2018-08" db="EMBL/GenBank/DDBJ databases">
        <title>A genome reference for cultivated species of the human gut microbiota.</title>
        <authorList>
            <person name="Zou Y."/>
            <person name="Xue W."/>
            <person name="Luo G."/>
        </authorList>
    </citation>
    <scope>NUCLEOTIDE SEQUENCE [LARGE SCALE GENOMIC DNA]</scope>
    <source>
        <strain evidence="5 7">TF05-12AC</strain>
    </source>
</reference>
<keyword evidence="1" id="KW-0479">Metal-binding</keyword>
<accession>A0A174QG84</accession>
<dbReference type="Proteomes" id="UP000095765">
    <property type="component" value="Unassembled WGS sequence"/>
</dbReference>
<proteinExistence type="predicted"/>
<dbReference type="GO" id="GO:0046872">
    <property type="term" value="F:metal ion binding"/>
    <property type="evidence" value="ECO:0007669"/>
    <property type="project" value="UniProtKB-KW"/>
</dbReference>
<dbReference type="SUPFAM" id="SSF46548">
    <property type="entry name" value="alpha-helical ferredoxin"/>
    <property type="match status" value="1"/>
</dbReference>
<evidence type="ECO:0000313" key="6">
    <source>
        <dbReference type="Proteomes" id="UP000095765"/>
    </source>
</evidence>
<sequence>MKFNKQINNGTLLIPGGAFKISGFEGGEKVEIHTLDSAVVVLKKQMTTMELIQAMDALHRLATELTVHLARVCGTCDDCEDGCPFDDLEDGMLELPDYLREEAGIPAGAKLCVYVDDEEKTVTIAEAGYDHDLRDVPPYLLEMLGEAGICLGELEEQLMVGNLIYGERTACNGQEEHGDE</sequence>
<keyword evidence="3" id="KW-0411">Iron-sulfur</keyword>
<evidence type="ECO:0000313" key="4">
    <source>
        <dbReference type="EMBL" id="CUP69978.1"/>
    </source>
</evidence>